<protein>
    <submittedName>
        <fullName evidence="1">Nucleoid-associated protein</fullName>
    </submittedName>
</protein>
<dbReference type="Proteomes" id="UP000823934">
    <property type="component" value="Unassembled WGS sequence"/>
</dbReference>
<feature type="non-terminal residue" evidence="1">
    <location>
        <position position="311"/>
    </location>
</feature>
<name>A0A9D1Q3D8_9GAMM</name>
<comment type="caution">
    <text evidence="1">The sequence shown here is derived from an EMBL/GenBank/DDBJ whole genome shotgun (WGS) entry which is preliminary data.</text>
</comment>
<reference evidence="1" key="2">
    <citation type="submission" date="2021-04" db="EMBL/GenBank/DDBJ databases">
        <authorList>
            <person name="Gilroy R."/>
        </authorList>
    </citation>
    <scope>NUCLEOTIDE SEQUENCE</scope>
    <source>
        <strain evidence="1">CHK160-9182</strain>
    </source>
</reference>
<organism evidence="1 2">
    <name type="scientific">Candidatus Ignatzschineria merdigallinarum</name>
    <dbReference type="NCBI Taxonomy" id="2838621"/>
    <lineage>
        <taxon>Bacteria</taxon>
        <taxon>Pseudomonadati</taxon>
        <taxon>Pseudomonadota</taxon>
        <taxon>Gammaproteobacteria</taxon>
        <taxon>Cardiobacteriales</taxon>
        <taxon>Ignatzschineriaceae</taxon>
        <taxon>Ignatzschineria</taxon>
    </lineage>
</organism>
<dbReference type="AlphaFoldDB" id="A0A9D1Q3D8"/>
<evidence type="ECO:0000313" key="1">
    <source>
        <dbReference type="EMBL" id="HIW05857.1"/>
    </source>
</evidence>
<evidence type="ECO:0000313" key="2">
    <source>
        <dbReference type="Proteomes" id="UP000823934"/>
    </source>
</evidence>
<dbReference type="Pfam" id="PF04245">
    <property type="entry name" value="NA37"/>
    <property type="match status" value="1"/>
</dbReference>
<sequence length="311" mass="35341">MLNISSAKIEKIIIHQVGNGGREEACTFSETSIVPSESLESLLLEHYLLPLTKLEDTFEFNLDEVIQESDSDDSAENASSVNVIAALSTKIFAEEESFQAISVQIAQHLYSVTNHPNISGGDFIIIHFSNIYDNAENSEALGIFKVESKDDYLDIFDNNGTLEFVEKEGISLKDIQKGALVLAHDASVLAIDSHKKRTKYWHDDFLNLQPKQTELAELKASSDLLRGLSKRIEKPNQRLEFNKSLEAHLDEHEEIRFRDLENYSRSYMEEQDINRVFNAVQNKSGFEIDRNISVPSHEFREQSAGIMKKMR</sequence>
<accession>A0A9D1Q3D8</accession>
<dbReference type="EMBL" id="DXHP01000017">
    <property type="protein sequence ID" value="HIW05857.1"/>
    <property type="molecule type" value="Genomic_DNA"/>
</dbReference>
<reference evidence="1" key="1">
    <citation type="journal article" date="2021" name="PeerJ">
        <title>Extensive microbial diversity within the chicken gut microbiome revealed by metagenomics and culture.</title>
        <authorList>
            <person name="Gilroy R."/>
            <person name="Ravi A."/>
            <person name="Getino M."/>
            <person name="Pursley I."/>
            <person name="Horton D.L."/>
            <person name="Alikhan N.F."/>
            <person name="Baker D."/>
            <person name="Gharbi K."/>
            <person name="Hall N."/>
            <person name="Watson M."/>
            <person name="Adriaenssens E.M."/>
            <person name="Foster-Nyarko E."/>
            <person name="Jarju S."/>
            <person name="Secka A."/>
            <person name="Antonio M."/>
            <person name="Oren A."/>
            <person name="Chaudhuri R.R."/>
            <person name="La Ragione R."/>
            <person name="Hildebrand F."/>
            <person name="Pallen M.J."/>
        </authorList>
    </citation>
    <scope>NUCLEOTIDE SEQUENCE</scope>
    <source>
        <strain evidence="1">CHK160-9182</strain>
    </source>
</reference>
<dbReference type="InterPro" id="IPR007358">
    <property type="entry name" value="Nucleoid_associated_NdpA"/>
</dbReference>
<gene>
    <name evidence="1" type="ORF">H9889_00805</name>
</gene>
<proteinExistence type="predicted"/>